<dbReference type="NCBIfam" id="TIGR00879">
    <property type="entry name" value="SP"/>
    <property type="match status" value="1"/>
</dbReference>
<dbReference type="GO" id="GO:0016020">
    <property type="term" value="C:membrane"/>
    <property type="evidence" value="ECO:0007669"/>
    <property type="project" value="UniProtKB-SubCell"/>
</dbReference>
<evidence type="ECO:0000313" key="10">
    <source>
        <dbReference type="EMBL" id="KIM98804.1"/>
    </source>
</evidence>
<comment type="subcellular location">
    <subcellularLocation>
        <location evidence="1">Membrane</location>
        <topology evidence="1">Multi-pass membrane protein</topology>
    </subcellularLocation>
</comment>
<keyword evidence="3 7" id="KW-0813">Transport</keyword>
<dbReference type="InterPro" id="IPR036259">
    <property type="entry name" value="MFS_trans_sf"/>
</dbReference>
<keyword evidence="4 8" id="KW-0812">Transmembrane</keyword>
<dbReference type="HOGENOM" id="CLU_001265_30_12_1"/>
<feature type="transmembrane region" description="Helical" evidence="8">
    <location>
        <begin position="427"/>
        <end position="446"/>
    </location>
</feature>
<dbReference type="InterPro" id="IPR005829">
    <property type="entry name" value="Sugar_transporter_CS"/>
</dbReference>
<keyword evidence="11" id="KW-1185">Reference proteome</keyword>
<evidence type="ECO:0000256" key="1">
    <source>
        <dbReference type="ARBA" id="ARBA00004141"/>
    </source>
</evidence>
<evidence type="ECO:0000259" key="9">
    <source>
        <dbReference type="PROSITE" id="PS50850"/>
    </source>
</evidence>
<dbReference type="InterPro" id="IPR020846">
    <property type="entry name" value="MFS_dom"/>
</dbReference>
<feature type="transmembrane region" description="Helical" evidence="8">
    <location>
        <begin position="66"/>
        <end position="84"/>
    </location>
</feature>
<feature type="transmembrane region" description="Helical" evidence="8">
    <location>
        <begin position="389"/>
        <end position="415"/>
    </location>
</feature>
<gene>
    <name evidence="10" type="ORF">OIDMADRAFT_201221</name>
</gene>
<dbReference type="Gene3D" id="1.20.1250.20">
    <property type="entry name" value="MFS general substrate transporter like domains"/>
    <property type="match status" value="1"/>
</dbReference>
<reference evidence="11" key="2">
    <citation type="submission" date="2015-01" db="EMBL/GenBank/DDBJ databases">
        <title>Evolutionary Origins and Diversification of the Mycorrhizal Mutualists.</title>
        <authorList>
            <consortium name="DOE Joint Genome Institute"/>
            <consortium name="Mycorrhizal Genomics Consortium"/>
            <person name="Kohler A."/>
            <person name="Kuo A."/>
            <person name="Nagy L.G."/>
            <person name="Floudas D."/>
            <person name="Copeland A."/>
            <person name="Barry K.W."/>
            <person name="Cichocki N."/>
            <person name="Veneault-Fourrey C."/>
            <person name="LaButti K."/>
            <person name="Lindquist E.A."/>
            <person name="Lipzen A."/>
            <person name="Lundell T."/>
            <person name="Morin E."/>
            <person name="Murat C."/>
            <person name="Riley R."/>
            <person name="Ohm R."/>
            <person name="Sun H."/>
            <person name="Tunlid A."/>
            <person name="Henrissat B."/>
            <person name="Grigoriev I.V."/>
            <person name="Hibbett D.S."/>
            <person name="Martin F."/>
        </authorList>
    </citation>
    <scope>NUCLEOTIDE SEQUENCE [LARGE SCALE GENOMIC DNA]</scope>
    <source>
        <strain evidence="11">Zn</strain>
    </source>
</reference>
<dbReference type="PROSITE" id="PS50850">
    <property type="entry name" value="MFS"/>
    <property type="match status" value="1"/>
</dbReference>
<dbReference type="GO" id="GO:0005351">
    <property type="term" value="F:carbohydrate:proton symporter activity"/>
    <property type="evidence" value="ECO:0007669"/>
    <property type="project" value="TreeGrafter"/>
</dbReference>
<evidence type="ECO:0000256" key="5">
    <source>
        <dbReference type="ARBA" id="ARBA00022989"/>
    </source>
</evidence>
<organism evidence="10 11">
    <name type="scientific">Oidiodendron maius (strain Zn)</name>
    <dbReference type="NCBI Taxonomy" id="913774"/>
    <lineage>
        <taxon>Eukaryota</taxon>
        <taxon>Fungi</taxon>
        <taxon>Dikarya</taxon>
        <taxon>Ascomycota</taxon>
        <taxon>Pezizomycotina</taxon>
        <taxon>Leotiomycetes</taxon>
        <taxon>Leotiomycetes incertae sedis</taxon>
        <taxon>Myxotrichaceae</taxon>
        <taxon>Oidiodendron</taxon>
    </lineage>
</organism>
<dbReference type="InterPro" id="IPR003663">
    <property type="entry name" value="Sugar/inositol_transpt"/>
</dbReference>
<evidence type="ECO:0000313" key="11">
    <source>
        <dbReference type="Proteomes" id="UP000054321"/>
    </source>
</evidence>
<evidence type="ECO:0000256" key="3">
    <source>
        <dbReference type="ARBA" id="ARBA00022448"/>
    </source>
</evidence>
<feature type="transmembrane region" description="Helical" evidence="8">
    <location>
        <begin position="320"/>
        <end position="338"/>
    </location>
</feature>
<protein>
    <recommendedName>
        <fullName evidence="9">Major facilitator superfamily (MFS) profile domain-containing protein</fullName>
    </recommendedName>
</protein>
<feature type="domain" description="Major facilitator superfamily (MFS) profile" evidence="9">
    <location>
        <begin position="9"/>
        <end position="480"/>
    </location>
</feature>
<dbReference type="PRINTS" id="PR00171">
    <property type="entry name" value="SUGRTRNSPORT"/>
</dbReference>
<dbReference type="Pfam" id="PF00083">
    <property type="entry name" value="Sugar_tr"/>
    <property type="match status" value="1"/>
</dbReference>
<reference evidence="10 11" key="1">
    <citation type="submission" date="2014-04" db="EMBL/GenBank/DDBJ databases">
        <authorList>
            <consortium name="DOE Joint Genome Institute"/>
            <person name="Kuo A."/>
            <person name="Martino E."/>
            <person name="Perotto S."/>
            <person name="Kohler A."/>
            <person name="Nagy L.G."/>
            <person name="Floudas D."/>
            <person name="Copeland A."/>
            <person name="Barry K.W."/>
            <person name="Cichocki N."/>
            <person name="Veneault-Fourrey C."/>
            <person name="LaButti K."/>
            <person name="Lindquist E.A."/>
            <person name="Lipzen A."/>
            <person name="Lundell T."/>
            <person name="Morin E."/>
            <person name="Murat C."/>
            <person name="Sun H."/>
            <person name="Tunlid A."/>
            <person name="Henrissat B."/>
            <person name="Grigoriev I.V."/>
            <person name="Hibbett D.S."/>
            <person name="Martin F."/>
            <person name="Nordberg H.P."/>
            <person name="Cantor M.N."/>
            <person name="Hua S.X."/>
        </authorList>
    </citation>
    <scope>NUCLEOTIDE SEQUENCE [LARGE SCALE GENOMIC DNA]</scope>
    <source>
        <strain evidence="10 11">Zn</strain>
    </source>
</reference>
<dbReference type="AlphaFoldDB" id="A0A0C3H674"/>
<dbReference type="OrthoDB" id="4142200at2759"/>
<keyword evidence="6 8" id="KW-0472">Membrane</keyword>
<dbReference type="CDD" id="cd17356">
    <property type="entry name" value="MFS_HXT"/>
    <property type="match status" value="1"/>
</dbReference>
<feature type="transmembrane region" description="Helical" evidence="8">
    <location>
        <begin position="189"/>
        <end position="210"/>
    </location>
</feature>
<evidence type="ECO:0000256" key="2">
    <source>
        <dbReference type="ARBA" id="ARBA00010992"/>
    </source>
</evidence>
<feature type="transmembrane region" description="Helical" evidence="8">
    <location>
        <begin position="6"/>
        <end position="24"/>
    </location>
</feature>
<evidence type="ECO:0000256" key="7">
    <source>
        <dbReference type="RuleBase" id="RU003346"/>
    </source>
</evidence>
<name>A0A0C3H674_OIDMZ</name>
<accession>A0A0C3H674</accession>
<comment type="similarity">
    <text evidence="2 7">Belongs to the major facilitator superfamily. Sugar transporter (TC 2.A.1.1) family.</text>
</comment>
<feature type="transmembrane region" description="Helical" evidence="8">
    <location>
        <begin position="157"/>
        <end position="177"/>
    </location>
</feature>
<dbReference type="InterPro" id="IPR005828">
    <property type="entry name" value="MFS_sugar_transport-like"/>
</dbReference>
<dbReference type="PROSITE" id="PS00217">
    <property type="entry name" value="SUGAR_TRANSPORT_2"/>
    <property type="match status" value="1"/>
</dbReference>
<keyword evidence="5 8" id="KW-1133">Transmembrane helix</keyword>
<dbReference type="PANTHER" id="PTHR48022">
    <property type="entry name" value="PLASTIDIC GLUCOSE TRANSPORTER 4"/>
    <property type="match status" value="1"/>
</dbReference>
<dbReference type="SUPFAM" id="SSF103473">
    <property type="entry name" value="MFS general substrate transporter"/>
    <property type="match status" value="1"/>
</dbReference>
<dbReference type="PROSITE" id="PS00216">
    <property type="entry name" value="SUGAR_TRANSPORT_1"/>
    <property type="match status" value="2"/>
</dbReference>
<dbReference type="FunFam" id="1.20.1250.20:FF:000026">
    <property type="entry name" value="MFS quinate transporter QutD"/>
    <property type="match status" value="1"/>
</dbReference>
<feature type="transmembrane region" description="Helical" evidence="8">
    <location>
        <begin position="458"/>
        <end position="476"/>
    </location>
</feature>
<proteinExistence type="inferred from homology"/>
<feature type="transmembrane region" description="Helical" evidence="8">
    <location>
        <begin position="345"/>
        <end position="369"/>
    </location>
</feature>
<dbReference type="Proteomes" id="UP000054321">
    <property type="component" value="Unassembled WGS sequence"/>
</dbReference>
<dbReference type="InParanoid" id="A0A0C3H674"/>
<sequence>MFIGNIYVIAAVAVVGGGLFGFDISSMSAQLSENAYKCYFNQGPEGPPFNDNLNCSGPRSLVQGGITASMAGGSWLGALISGILSDRIGRKPTIQIGSIVWVVGSILICASQNIGMLIVGRIINGLSVGIESAQVPVYVSELAPPSKRGRLVGTQQWAITWGIMIMFYVSYGCSFVGGQHSNDYKTASFRIPWGLQMIPAVFLLIAMTILPESPRWLARQDRWEDCHDVLALVHGKGDRNSPFVALELEDIKQMCEFERRHANVTYLDLFKPNMLNRTFIGIFTQIWSQLTGMNVMMYYIAYVFAMAGYTGNANLLASSIQYVINVVMTIPALLWVDIWGRRPTLLVGAVFMGIWMYTNGAILAVHGVVVPGGIDGVAEESMQLTGSAAKGLIACTYLFVASFAPTWGPVSWIYPPELYPLRLRGKGVAVSTSANWAFNLALGLFTPPAFVNIRWKTYIIFGVFCTLMFIHVLLLFPETAGKTLEETEYMFEDPAGIKYLGTPAWKTTTNTKHIIAIEHGDIEKKVIHEPDEPVAAAAPAEVTKETKETV</sequence>
<dbReference type="EMBL" id="KN832879">
    <property type="protein sequence ID" value="KIM98804.1"/>
    <property type="molecule type" value="Genomic_DNA"/>
</dbReference>
<evidence type="ECO:0000256" key="8">
    <source>
        <dbReference type="SAM" id="Phobius"/>
    </source>
</evidence>
<dbReference type="InterPro" id="IPR050360">
    <property type="entry name" value="MFS_Sugar_Transporters"/>
</dbReference>
<evidence type="ECO:0000256" key="4">
    <source>
        <dbReference type="ARBA" id="ARBA00022692"/>
    </source>
</evidence>
<feature type="transmembrane region" description="Helical" evidence="8">
    <location>
        <begin position="96"/>
        <end position="119"/>
    </location>
</feature>
<dbReference type="PANTHER" id="PTHR48022:SF7">
    <property type="entry name" value="MAJOR FACILITATOR SUPERFAMILY (MFS) PROFILE DOMAIN-CONTAINING PROTEIN-RELATED"/>
    <property type="match status" value="1"/>
</dbReference>
<evidence type="ECO:0000256" key="6">
    <source>
        <dbReference type="ARBA" id="ARBA00023136"/>
    </source>
</evidence>